<organism evidence="1 2">
    <name type="scientific">Paramuricea clavata</name>
    <name type="common">Red gorgonian</name>
    <name type="synonym">Violescent sea-whip</name>
    <dbReference type="NCBI Taxonomy" id="317549"/>
    <lineage>
        <taxon>Eukaryota</taxon>
        <taxon>Metazoa</taxon>
        <taxon>Cnidaria</taxon>
        <taxon>Anthozoa</taxon>
        <taxon>Octocorallia</taxon>
        <taxon>Malacalcyonacea</taxon>
        <taxon>Plexauridae</taxon>
        <taxon>Paramuricea</taxon>
    </lineage>
</organism>
<proteinExistence type="predicted"/>
<evidence type="ECO:0000313" key="1">
    <source>
        <dbReference type="EMBL" id="CAB3990644.1"/>
    </source>
</evidence>
<keyword evidence="2" id="KW-1185">Reference proteome</keyword>
<name>A0A6S7GB25_PARCT</name>
<dbReference type="AlphaFoldDB" id="A0A6S7GB25"/>
<dbReference type="Proteomes" id="UP001152795">
    <property type="component" value="Unassembled WGS sequence"/>
</dbReference>
<gene>
    <name evidence="1" type="ORF">PACLA_8A076710</name>
</gene>
<sequence>MRKEKIKKEVIDLTKNGIDDDVKKYLALGPDFSTRVPYEKIISETDKMCSVIEKEGELKEIDKEIVERELSDVHESMRMILEKARHRKCQTNLTKDEMNG</sequence>
<accession>A0A6S7GB25</accession>
<reference evidence="1" key="1">
    <citation type="submission" date="2020-04" db="EMBL/GenBank/DDBJ databases">
        <authorList>
            <person name="Alioto T."/>
            <person name="Alioto T."/>
            <person name="Gomez Garrido J."/>
        </authorList>
    </citation>
    <scope>NUCLEOTIDE SEQUENCE</scope>
    <source>
        <strain evidence="1">A484AB</strain>
    </source>
</reference>
<comment type="caution">
    <text evidence="1">The sequence shown here is derived from an EMBL/GenBank/DDBJ whole genome shotgun (WGS) entry which is preliminary data.</text>
</comment>
<evidence type="ECO:0000313" key="2">
    <source>
        <dbReference type="Proteomes" id="UP001152795"/>
    </source>
</evidence>
<protein>
    <submittedName>
        <fullName evidence="1">Uncharacterized protein</fullName>
    </submittedName>
</protein>
<dbReference type="EMBL" id="CACRXK020001697">
    <property type="protein sequence ID" value="CAB3990644.1"/>
    <property type="molecule type" value="Genomic_DNA"/>
</dbReference>